<name>A0A1W6N3Y5_9PROT</name>
<evidence type="ECO:0000313" key="2">
    <source>
        <dbReference type="Proteomes" id="UP000237351"/>
    </source>
</evidence>
<dbReference type="EMBL" id="CP008743">
    <property type="protein sequence ID" value="ARN84489.1"/>
    <property type="molecule type" value="Genomic_DNA"/>
</dbReference>
<evidence type="ECO:0000313" key="1">
    <source>
        <dbReference type="EMBL" id="ARN84489.1"/>
    </source>
</evidence>
<sequence length="338" mass="38604">MTKLFMIIGCFLLSHGVLFASVANDLMLYEIEDSAGNRGTLFGTTFDLKLTDLPGSSVVISKLKTSASFIPETQLHVIPQGKYVDKRPQKEGFLKLRAEYEQAQLTQDETAMKRFMQTIRWLRAEEKWWDKIDQEKFGELCQYCTEIQDPSYGTTTRPWVTILKYFMYRNFAQAKMDLELFRIAANEIPNIQAVYMSNPDQTDILHPTVLFKFTIDPVLLTKIDEFDFEELKKLLGSNPFHRLEYFNQNYMKGDAHGLCQGLDSESFPMCNPLFGGEAVKTKATYFTKNILSILENKVAPCFFSVHSVLLGGEAGILRLLQSQGVKIRQYRTDGSLVG</sequence>
<gene>
    <name evidence="1" type="ORF">GQ61_03180</name>
</gene>
<dbReference type="AlphaFoldDB" id="A0A1W6N3Y5"/>
<dbReference type="Proteomes" id="UP000237351">
    <property type="component" value="Chromosome"/>
</dbReference>
<dbReference type="STRING" id="1414854.GQ61_03180"/>
<reference evidence="1 2" key="1">
    <citation type="submission" date="2014-06" db="EMBL/GenBank/DDBJ databases">
        <title>The genome of the endonuclear symbiont Nucleicultrix amoebiphila.</title>
        <authorList>
            <person name="Schulz F."/>
            <person name="Horn M."/>
        </authorList>
    </citation>
    <scope>NUCLEOTIDE SEQUENCE [LARGE SCALE GENOMIC DNA]</scope>
    <source>
        <strain evidence="1 2">FS5</strain>
    </source>
</reference>
<organism evidence="1 2">
    <name type="scientific">Candidatus Nucleicultrix amoebiphila FS5</name>
    <dbReference type="NCBI Taxonomy" id="1414854"/>
    <lineage>
        <taxon>Bacteria</taxon>
        <taxon>Pseudomonadati</taxon>
        <taxon>Pseudomonadota</taxon>
        <taxon>Alphaproteobacteria</taxon>
        <taxon>Holosporales</taxon>
        <taxon>Candidatus Nucleicultricaceae</taxon>
        <taxon>Candidatus Nucleicultrix</taxon>
    </lineage>
</organism>
<accession>A0A1W6N3Y5</accession>
<proteinExistence type="predicted"/>
<dbReference type="RefSeq" id="WP_085783898.1">
    <property type="nucleotide sequence ID" value="NZ_CP008743.1"/>
</dbReference>
<protein>
    <submittedName>
        <fullName evidence="1">Uncharacterized protein</fullName>
    </submittedName>
</protein>
<dbReference type="KEGG" id="naf:GQ61_03180"/>
<keyword evidence="2" id="KW-1185">Reference proteome</keyword>